<gene>
    <name evidence="7" type="primary">gor_2</name>
    <name evidence="7" type="ORF">NCTC13032_07030</name>
</gene>
<protein>
    <submittedName>
        <fullName evidence="7">Glutathione reductase</fullName>
        <ecNumber evidence="7">1.8.1.7</ecNumber>
    </submittedName>
</protein>
<evidence type="ECO:0000256" key="4">
    <source>
        <dbReference type="ARBA" id="ARBA00023157"/>
    </source>
</evidence>
<dbReference type="Gene3D" id="3.50.50.60">
    <property type="entry name" value="FAD/NAD(P)-binding domain"/>
    <property type="match status" value="1"/>
</dbReference>
<dbReference type="Proteomes" id="UP000310719">
    <property type="component" value="Chromosome"/>
</dbReference>
<keyword evidence="3 7" id="KW-0560">Oxidoreductase</keyword>
<dbReference type="InterPro" id="IPR046952">
    <property type="entry name" value="GSHR/TRXR-like"/>
</dbReference>
<dbReference type="Pfam" id="PF07992">
    <property type="entry name" value="Pyr_redox_2"/>
    <property type="match status" value="1"/>
</dbReference>
<evidence type="ECO:0000256" key="5">
    <source>
        <dbReference type="ARBA" id="ARBA00023284"/>
    </source>
</evidence>
<dbReference type="GO" id="GO:0045454">
    <property type="term" value="P:cell redox homeostasis"/>
    <property type="evidence" value="ECO:0007669"/>
    <property type="project" value="InterPro"/>
</dbReference>
<organism evidence="7 8">
    <name type="scientific">Leclercia adecarboxylata</name>
    <dbReference type="NCBI Taxonomy" id="83655"/>
    <lineage>
        <taxon>Bacteria</taxon>
        <taxon>Pseudomonadati</taxon>
        <taxon>Pseudomonadota</taxon>
        <taxon>Gammaproteobacteria</taxon>
        <taxon>Enterobacterales</taxon>
        <taxon>Enterobacteriaceae</taxon>
        <taxon>Leclercia</taxon>
    </lineage>
</organism>
<comment type="cofactor">
    <cofactor evidence="1">
        <name>FAD</name>
        <dbReference type="ChEBI" id="CHEBI:57692"/>
    </cofactor>
</comment>
<evidence type="ECO:0000256" key="2">
    <source>
        <dbReference type="ARBA" id="ARBA00007532"/>
    </source>
</evidence>
<name>A0A4U9IV51_9ENTR</name>
<evidence type="ECO:0000313" key="7">
    <source>
        <dbReference type="EMBL" id="VTP82242.1"/>
    </source>
</evidence>
<comment type="similarity">
    <text evidence="2">Belongs to the class-I pyridine nucleotide-disulfide oxidoreductase family.</text>
</comment>
<sequence>MNPANDNFNLSVTGVETNEKGYIVVDKFQNTSVPGIYAVGDNTGAVELTPSGGGRRSSSLRTSV</sequence>
<evidence type="ECO:0000256" key="1">
    <source>
        <dbReference type="ARBA" id="ARBA00001974"/>
    </source>
</evidence>
<evidence type="ECO:0000259" key="6">
    <source>
        <dbReference type="Pfam" id="PF07992"/>
    </source>
</evidence>
<dbReference type="GO" id="GO:0050660">
    <property type="term" value="F:flavin adenine dinucleotide binding"/>
    <property type="evidence" value="ECO:0007669"/>
    <property type="project" value="InterPro"/>
</dbReference>
<dbReference type="InterPro" id="IPR023753">
    <property type="entry name" value="FAD/NAD-binding_dom"/>
</dbReference>
<dbReference type="GO" id="GO:0004362">
    <property type="term" value="F:glutathione-disulfide reductase (NADPH) activity"/>
    <property type="evidence" value="ECO:0007669"/>
    <property type="project" value="UniProtKB-EC"/>
</dbReference>
<dbReference type="GO" id="GO:0005829">
    <property type="term" value="C:cytosol"/>
    <property type="evidence" value="ECO:0007669"/>
    <property type="project" value="TreeGrafter"/>
</dbReference>
<dbReference type="AlphaFoldDB" id="A0A4U9IV51"/>
<dbReference type="InterPro" id="IPR036188">
    <property type="entry name" value="FAD/NAD-bd_sf"/>
</dbReference>
<proteinExistence type="inferred from homology"/>
<feature type="domain" description="FAD/NAD(P)-binding" evidence="6">
    <location>
        <begin position="9"/>
        <end position="50"/>
    </location>
</feature>
<evidence type="ECO:0000256" key="3">
    <source>
        <dbReference type="ARBA" id="ARBA00023002"/>
    </source>
</evidence>
<dbReference type="GO" id="GO:0034599">
    <property type="term" value="P:cellular response to oxidative stress"/>
    <property type="evidence" value="ECO:0007669"/>
    <property type="project" value="TreeGrafter"/>
</dbReference>
<dbReference type="EMBL" id="LR590464">
    <property type="protein sequence ID" value="VTP82242.1"/>
    <property type="molecule type" value="Genomic_DNA"/>
</dbReference>
<dbReference type="PANTHER" id="PTHR42737">
    <property type="entry name" value="GLUTATHIONE REDUCTASE"/>
    <property type="match status" value="1"/>
</dbReference>
<dbReference type="GO" id="GO:0006749">
    <property type="term" value="P:glutathione metabolic process"/>
    <property type="evidence" value="ECO:0007669"/>
    <property type="project" value="TreeGrafter"/>
</dbReference>
<dbReference type="PANTHER" id="PTHR42737:SF2">
    <property type="entry name" value="GLUTATHIONE REDUCTASE"/>
    <property type="match status" value="1"/>
</dbReference>
<dbReference type="EC" id="1.8.1.7" evidence="7"/>
<keyword evidence="4" id="KW-1015">Disulfide bond</keyword>
<keyword evidence="5" id="KW-0676">Redox-active center</keyword>
<accession>A0A4U9IV51</accession>
<reference evidence="7 8" key="1">
    <citation type="submission" date="2019-05" db="EMBL/GenBank/DDBJ databases">
        <authorList>
            <consortium name="Pathogen Informatics"/>
        </authorList>
    </citation>
    <scope>NUCLEOTIDE SEQUENCE [LARGE SCALE GENOMIC DNA]</scope>
    <source>
        <strain evidence="7 8">NCTC13032</strain>
    </source>
</reference>
<dbReference type="SUPFAM" id="SSF51905">
    <property type="entry name" value="FAD/NAD(P)-binding domain"/>
    <property type="match status" value="1"/>
</dbReference>
<evidence type="ECO:0000313" key="8">
    <source>
        <dbReference type="Proteomes" id="UP000310719"/>
    </source>
</evidence>